<evidence type="ECO:0000313" key="1">
    <source>
        <dbReference type="EMBL" id="UOQ56403.1"/>
    </source>
</evidence>
<evidence type="ECO:0000313" key="2">
    <source>
        <dbReference type="Proteomes" id="UP000831786"/>
    </source>
</evidence>
<sequence>MSGAQESAARERALLACAEAVERLRAADVAPEALAEYVPPRRGLLRTRPATMRPLGEAWRIGALLLGTDGRLFALGRATRAAERGRPGYQDLSREERREIAAAALRGGYAAGTPVNYDAVALPLDDPAGLAALADPGSPLGFAEGEIRVRWRAGAPLAGAPALSAFLAERVALLIDPPVGS</sequence>
<protein>
    <recommendedName>
        <fullName evidence="3">Glutaminase</fullName>
    </recommendedName>
</protein>
<dbReference type="RefSeq" id="WP_244726714.1">
    <property type="nucleotide sequence ID" value="NZ_CP095045.1"/>
</dbReference>
<gene>
    <name evidence="1" type="ORF">MUN78_12040</name>
</gene>
<dbReference type="Proteomes" id="UP000831786">
    <property type="component" value="Chromosome"/>
</dbReference>
<proteinExistence type="predicted"/>
<accession>A0ABY4FJU3</accession>
<name>A0ABY4FJU3_9MICO</name>
<organism evidence="1 2">
    <name type="scientific">Leucobacter allii</name>
    <dbReference type="NCBI Taxonomy" id="2932247"/>
    <lineage>
        <taxon>Bacteria</taxon>
        <taxon>Bacillati</taxon>
        <taxon>Actinomycetota</taxon>
        <taxon>Actinomycetes</taxon>
        <taxon>Micrococcales</taxon>
        <taxon>Microbacteriaceae</taxon>
        <taxon>Leucobacter</taxon>
    </lineage>
</organism>
<keyword evidence="2" id="KW-1185">Reference proteome</keyword>
<evidence type="ECO:0008006" key="3">
    <source>
        <dbReference type="Google" id="ProtNLM"/>
    </source>
</evidence>
<dbReference type="EMBL" id="CP095045">
    <property type="protein sequence ID" value="UOQ56403.1"/>
    <property type="molecule type" value="Genomic_DNA"/>
</dbReference>
<reference evidence="1 2" key="1">
    <citation type="submission" date="2022-04" db="EMBL/GenBank/DDBJ databases">
        <title>Leucobacter sp. isolated from rhizosphere of garlic.</title>
        <authorList>
            <person name="Won M."/>
            <person name="Lee C.-M."/>
            <person name="Woen H.-Y."/>
            <person name="Kwon S.-W."/>
        </authorList>
    </citation>
    <scope>NUCLEOTIDE SEQUENCE [LARGE SCALE GENOMIC DNA]</scope>
    <source>
        <strain evidence="1 2">H21R-40</strain>
    </source>
</reference>